<evidence type="ECO:0000259" key="5">
    <source>
        <dbReference type="PROSITE" id="PS51782"/>
    </source>
</evidence>
<feature type="compositionally biased region" description="Gly residues" evidence="4">
    <location>
        <begin position="39"/>
        <end position="51"/>
    </location>
</feature>
<dbReference type="AlphaFoldDB" id="A0A3M8SYW4"/>
<dbReference type="InterPro" id="IPR036779">
    <property type="entry name" value="LysM_dom_sf"/>
</dbReference>
<evidence type="ECO:0000256" key="2">
    <source>
        <dbReference type="ARBA" id="ARBA00022490"/>
    </source>
</evidence>
<dbReference type="InterPro" id="IPR052196">
    <property type="entry name" value="Bact_Kbp"/>
</dbReference>
<dbReference type="OrthoDB" id="370541at2"/>
<dbReference type="CDD" id="cd00118">
    <property type="entry name" value="LysM"/>
    <property type="match status" value="1"/>
</dbReference>
<dbReference type="Pfam" id="PF01476">
    <property type="entry name" value="LysM"/>
    <property type="match status" value="1"/>
</dbReference>
<evidence type="ECO:0000256" key="1">
    <source>
        <dbReference type="ARBA" id="ARBA00004496"/>
    </source>
</evidence>
<dbReference type="GO" id="GO:0005737">
    <property type="term" value="C:cytoplasm"/>
    <property type="evidence" value="ECO:0007669"/>
    <property type="project" value="UniProtKB-SubCell"/>
</dbReference>
<dbReference type="PANTHER" id="PTHR34700:SF4">
    <property type="entry name" value="PHAGE-LIKE ELEMENT PBSX PROTEIN XKDP"/>
    <property type="match status" value="1"/>
</dbReference>
<dbReference type="SMART" id="SM00257">
    <property type="entry name" value="LysM"/>
    <property type="match status" value="1"/>
</dbReference>
<dbReference type="RefSeq" id="WP_123087980.1">
    <property type="nucleotide sequence ID" value="NZ_RIBS01000004.1"/>
</dbReference>
<proteinExistence type="predicted"/>
<dbReference type="Gene3D" id="3.10.350.10">
    <property type="entry name" value="LysM domain"/>
    <property type="match status" value="1"/>
</dbReference>
<protein>
    <recommendedName>
        <fullName evidence="3">Potassium binding protein Kbp</fullName>
    </recommendedName>
</protein>
<name>A0A3M8SYW4_9GAMM</name>
<evidence type="ECO:0000313" key="7">
    <source>
        <dbReference type="Proteomes" id="UP000267049"/>
    </source>
</evidence>
<organism evidence="6 7">
    <name type="scientific">Montanilutibacter psychrotolerans</name>
    <dbReference type="NCBI Taxonomy" id="1327343"/>
    <lineage>
        <taxon>Bacteria</taxon>
        <taxon>Pseudomonadati</taxon>
        <taxon>Pseudomonadota</taxon>
        <taxon>Gammaproteobacteria</taxon>
        <taxon>Lysobacterales</taxon>
        <taxon>Lysobacteraceae</taxon>
        <taxon>Montanilutibacter</taxon>
    </lineage>
</organism>
<dbReference type="SUPFAM" id="SSF54106">
    <property type="entry name" value="LysM domain"/>
    <property type="match status" value="1"/>
</dbReference>
<comment type="subcellular location">
    <subcellularLocation>
        <location evidence="1">Cytoplasm</location>
    </subcellularLocation>
</comment>
<evidence type="ECO:0000256" key="4">
    <source>
        <dbReference type="SAM" id="MobiDB-lite"/>
    </source>
</evidence>
<dbReference type="PANTHER" id="PTHR34700">
    <property type="entry name" value="POTASSIUM BINDING PROTEIN KBP"/>
    <property type="match status" value="1"/>
</dbReference>
<feature type="domain" description="LysM" evidence="5">
    <location>
        <begin position="52"/>
        <end position="101"/>
    </location>
</feature>
<evidence type="ECO:0000313" key="6">
    <source>
        <dbReference type="EMBL" id="RNF83722.1"/>
    </source>
</evidence>
<dbReference type="Proteomes" id="UP000267049">
    <property type="component" value="Unassembled WGS sequence"/>
</dbReference>
<accession>A0A3M8SYW4</accession>
<dbReference type="FunFam" id="3.10.350.10:FF:000001">
    <property type="entry name" value="Peptidoglycan-binding protein LysM"/>
    <property type="match status" value="1"/>
</dbReference>
<gene>
    <name evidence="6" type="ORF">EER27_10125</name>
</gene>
<dbReference type="PROSITE" id="PS51782">
    <property type="entry name" value="LYSM"/>
    <property type="match status" value="1"/>
</dbReference>
<dbReference type="InterPro" id="IPR018392">
    <property type="entry name" value="LysM"/>
</dbReference>
<reference evidence="6 7" key="1">
    <citation type="submission" date="2018-11" db="EMBL/GenBank/DDBJ databases">
        <title>Lysobacter cryohumiis sp. nov., isolated from soil in the Tianshan Mountains, Xinjiang, China.</title>
        <authorList>
            <person name="Luo Y."/>
            <person name="Sheng H."/>
        </authorList>
    </citation>
    <scope>NUCLEOTIDE SEQUENCE [LARGE SCALE GENOMIC DNA]</scope>
    <source>
        <strain evidence="6 7">ZS60</strain>
    </source>
</reference>
<feature type="region of interest" description="Disordered" evidence="4">
    <location>
        <begin position="1"/>
        <end position="53"/>
    </location>
</feature>
<evidence type="ECO:0000256" key="3">
    <source>
        <dbReference type="ARBA" id="ARBA00072219"/>
    </source>
</evidence>
<keyword evidence="7" id="KW-1185">Reference proteome</keyword>
<keyword evidence="2" id="KW-0963">Cytoplasm</keyword>
<sequence>MSNQKTPDFSNVKSDVSSTGEVQPDFGNVKSSVESTGEITGGGGGSGGGGEQTYTVAGGDSLSKIAKQFYGNANKWARIYDANRDQLNDPDKIFPGQVLRIPAQDSDPAA</sequence>
<dbReference type="EMBL" id="RIBS01000004">
    <property type="protein sequence ID" value="RNF83722.1"/>
    <property type="molecule type" value="Genomic_DNA"/>
</dbReference>
<comment type="caution">
    <text evidence="6">The sequence shown here is derived from an EMBL/GenBank/DDBJ whole genome shotgun (WGS) entry which is preliminary data.</text>
</comment>
<feature type="compositionally biased region" description="Polar residues" evidence="4">
    <location>
        <begin position="1"/>
        <end position="21"/>
    </location>
</feature>